<comment type="caution">
    <text evidence="3">The sequence shown here is derived from an EMBL/GenBank/DDBJ whole genome shotgun (WGS) entry which is preliminary data.</text>
</comment>
<dbReference type="EC" id="1.15.1.1" evidence="3"/>
<keyword evidence="3" id="KW-0560">Oxidoreductase</keyword>
<evidence type="ECO:0000259" key="2">
    <source>
        <dbReference type="Pfam" id="PF00080"/>
    </source>
</evidence>
<accession>A0A292ZDK5</accession>
<name>A0A292ZDK5_SPHSA</name>
<feature type="domain" description="Superoxide dismutase copper/zinc binding" evidence="2">
    <location>
        <begin position="79"/>
        <end position="209"/>
    </location>
</feature>
<dbReference type="Pfam" id="PF00080">
    <property type="entry name" value="Sod_Cu"/>
    <property type="match status" value="1"/>
</dbReference>
<comment type="similarity">
    <text evidence="1">Belongs to the Cu-Zn superoxide dismutase family.</text>
</comment>
<reference evidence="3 4" key="2">
    <citation type="journal article" date="2013" name="Environ. Sci. Technol.">
        <title>The 4-tert-butylphenol-utilizing bacterium Sphingobium fuliginis OMI can degrade bisphenols via phenolic ring hydroxylation and meta-cleavage pathway.</title>
        <authorList>
            <person name="Ogata Y."/>
            <person name="Goda S."/>
            <person name="Toyama T."/>
            <person name="Sei K."/>
            <person name="Ike M."/>
        </authorList>
    </citation>
    <scope>NUCLEOTIDE SEQUENCE [LARGE SCALE GENOMIC DNA]</scope>
    <source>
        <strain evidence="3 4">OMI</strain>
    </source>
</reference>
<reference evidence="3 4" key="1">
    <citation type="journal article" date="2013" name="Biodegradation">
        <title>Occurrence of 4-tert-butylphenol (4-t-BP) biodegradation in an aquatic sample caused by the presence of Spirodela polyrrhiza and isolation of a 4-t-BP-utilizing bacterium.</title>
        <authorList>
            <person name="Ogata Y."/>
            <person name="Toyama T."/>
            <person name="Yu N."/>
            <person name="Wang X."/>
            <person name="Sei K."/>
            <person name="Ike M."/>
        </authorList>
    </citation>
    <scope>NUCLEOTIDE SEQUENCE [LARGE SCALE GENOMIC DNA]</scope>
    <source>
        <strain evidence="3 4">OMI</strain>
    </source>
</reference>
<protein>
    <submittedName>
        <fullName evidence="3">Superoxide dismutase</fullName>
        <ecNumber evidence="3">1.15.1.1</ecNumber>
    </submittedName>
</protein>
<dbReference type="CDD" id="cd00305">
    <property type="entry name" value="Cu-Zn_Superoxide_Dismutase"/>
    <property type="match status" value="1"/>
</dbReference>
<gene>
    <name evidence="3" type="ORF">SFOMI_1443</name>
</gene>
<dbReference type="Gene3D" id="2.60.40.200">
    <property type="entry name" value="Superoxide dismutase, copper/zinc binding domain"/>
    <property type="match status" value="1"/>
</dbReference>
<dbReference type="Proteomes" id="UP000221538">
    <property type="component" value="Unassembled WGS sequence"/>
</dbReference>
<organism evidence="3 4">
    <name type="scientific">Sphingobium fuliginis (strain ATCC 27551)</name>
    <dbReference type="NCBI Taxonomy" id="336203"/>
    <lineage>
        <taxon>Bacteria</taxon>
        <taxon>Pseudomonadati</taxon>
        <taxon>Pseudomonadota</taxon>
        <taxon>Alphaproteobacteria</taxon>
        <taxon>Sphingomonadales</taxon>
        <taxon>Sphingomonadaceae</taxon>
        <taxon>Sphingobium</taxon>
    </lineage>
</organism>
<evidence type="ECO:0000313" key="4">
    <source>
        <dbReference type="Proteomes" id="UP000221538"/>
    </source>
</evidence>
<dbReference type="AlphaFoldDB" id="A0A292ZDK5"/>
<evidence type="ECO:0000313" key="3">
    <source>
        <dbReference type="EMBL" id="GAY20913.1"/>
    </source>
</evidence>
<dbReference type="InterPro" id="IPR001424">
    <property type="entry name" value="SOD_Cu_Zn_dom"/>
</dbReference>
<proteinExistence type="inferred from homology"/>
<evidence type="ECO:0000256" key="1">
    <source>
        <dbReference type="ARBA" id="ARBA00010457"/>
    </source>
</evidence>
<dbReference type="EMBL" id="BEWI01000031">
    <property type="protein sequence ID" value="GAY20913.1"/>
    <property type="molecule type" value="Genomic_DNA"/>
</dbReference>
<dbReference type="SUPFAM" id="SSF49329">
    <property type="entry name" value="Cu,Zn superoxide dismutase-like"/>
    <property type="match status" value="1"/>
</dbReference>
<dbReference type="InterPro" id="IPR024134">
    <property type="entry name" value="SOD_Cu/Zn_/chaperone"/>
</dbReference>
<dbReference type="GO" id="GO:0004784">
    <property type="term" value="F:superoxide dismutase activity"/>
    <property type="evidence" value="ECO:0007669"/>
    <property type="project" value="UniProtKB-EC"/>
</dbReference>
<sequence>MKSGDISDRLGNKDRHVAFALQRSSRSWFIMKIAAILLALTMAALASACATGSSGTAPASDAAAPVAHAKLLAADGSPRGEATVTQATDGLHVLVRAQGLTPGMHAVHIHGTGTCTPPDFTSAGGHWNPTGHKHGKDNPAGMHMGDMPNMIAGADGSGEMEYVIPGGTISGGATPLLDGDGAALVIHAQADDNKTDPAGNAGGRVACGALST</sequence>
<dbReference type="GO" id="GO:0005507">
    <property type="term" value="F:copper ion binding"/>
    <property type="evidence" value="ECO:0007669"/>
    <property type="project" value="InterPro"/>
</dbReference>
<dbReference type="InterPro" id="IPR036423">
    <property type="entry name" value="SOD-like_Cu/Zn_dom_sf"/>
</dbReference>
<dbReference type="PANTHER" id="PTHR10003">
    <property type="entry name" value="SUPEROXIDE DISMUTASE CU-ZN -RELATED"/>
    <property type="match status" value="1"/>
</dbReference>